<feature type="region of interest" description="Disordered" evidence="1">
    <location>
        <begin position="297"/>
        <end position="326"/>
    </location>
</feature>
<dbReference type="Proteomes" id="UP000886998">
    <property type="component" value="Unassembled WGS sequence"/>
</dbReference>
<feature type="compositionally biased region" description="Acidic residues" evidence="1">
    <location>
        <begin position="298"/>
        <end position="313"/>
    </location>
</feature>
<feature type="transmembrane region" description="Helical" evidence="2">
    <location>
        <begin position="257"/>
        <end position="282"/>
    </location>
</feature>
<evidence type="ECO:0000256" key="1">
    <source>
        <dbReference type="SAM" id="MobiDB-lite"/>
    </source>
</evidence>
<evidence type="ECO:0000313" key="5">
    <source>
        <dbReference type="Proteomes" id="UP000886998"/>
    </source>
</evidence>
<keyword evidence="5" id="KW-1185">Reference proteome</keyword>
<accession>A0A8X6YIY0</accession>
<comment type="caution">
    <text evidence="4">The sequence shown here is derived from an EMBL/GenBank/DDBJ whole genome shotgun (WGS) entry which is preliminary data.</text>
</comment>
<dbReference type="InterPro" id="IPR000922">
    <property type="entry name" value="Lectin_gal-bd_dom"/>
</dbReference>
<dbReference type="AlphaFoldDB" id="A0A8X6YIY0"/>
<keyword evidence="2" id="KW-1133">Transmembrane helix</keyword>
<feature type="domain" description="SUEL-type lectin" evidence="3">
    <location>
        <begin position="17"/>
        <end position="109"/>
    </location>
</feature>
<dbReference type="CDD" id="cd22828">
    <property type="entry name" value="Gal_Rha_Lectin_EVA1_EVA1C_rpt1"/>
    <property type="match status" value="1"/>
</dbReference>
<keyword evidence="2" id="KW-0812">Transmembrane</keyword>
<feature type="compositionally biased region" description="Pro residues" evidence="1">
    <location>
        <begin position="314"/>
        <end position="323"/>
    </location>
</feature>
<gene>
    <name evidence="4" type="primary">Eva1c_3</name>
    <name evidence="4" type="ORF">TNIN_61111</name>
</gene>
<dbReference type="PANTHER" id="PTHR46780">
    <property type="entry name" value="PROTEIN EVA-1"/>
    <property type="match status" value="1"/>
</dbReference>
<dbReference type="GO" id="GO:0030246">
    <property type="term" value="F:carbohydrate binding"/>
    <property type="evidence" value="ECO:0007669"/>
    <property type="project" value="InterPro"/>
</dbReference>
<dbReference type="InterPro" id="IPR043159">
    <property type="entry name" value="Lectin_gal-bd_sf"/>
</dbReference>
<proteinExistence type="predicted"/>
<dbReference type="EMBL" id="BMAV01019096">
    <property type="protein sequence ID" value="GFY71806.1"/>
    <property type="molecule type" value="Genomic_DNA"/>
</dbReference>
<reference evidence="4" key="1">
    <citation type="submission" date="2020-08" db="EMBL/GenBank/DDBJ databases">
        <title>Multicomponent nature underlies the extraordinary mechanical properties of spider dragline silk.</title>
        <authorList>
            <person name="Kono N."/>
            <person name="Nakamura H."/>
            <person name="Mori M."/>
            <person name="Yoshida Y."/>
            <person name="Ohtoshi R."/>
            <person name="Malay A.D."/>
            <person name="Moran D.A.P."/>
            <person name="Tomita M."/>
            <person name="Numata K."/>
            <person name="Arakawa K."/>
        </authorList>
    </citation>
    <scope>NUCLEOTIDE SEQUENCE</scope>
</reference>
<keyword evidence="2" id="KW-0472">Membrane</keyword>
<organism evidence="4 5">
    <name type="scientific">Trichonephila inaurata madagascariensis</name>
    <dbReference type="NCBI Taxonomy" id="2747483"/>
    <lineage>
        <taxon>Eukaryota</taxon>
        <taxon>Metazoa</taxon>
        <taxon>Ecdysozoa</taxon>
        <taxon>Arthropoda</taxon>
        <taxon>Chelicerata</taxon>
        <taxon>Arachnida</taxon>
        <taxon>Araneae</taxon>
        <taxon>Araneomorphae</taxon>
        <taxon>Entelegynae</taxon>
        <taxon>Araneoidea</taxon>
        <taxon>Nephilidae</taxon>
        <taxon>Trichonephila</taxon>
        <taxon>Trichonephila inaurata</taxon>
    </lineage>
</organism>
<dbReference type="Gene3D" id="2.60.120.740">
    <property type="match status" value="2"/>
</dbReference>
<sequence>MLIEKWHRTLFPFQSHACDDEELHLHCTSNTVISIHYVFYGRQVNAGHLCAHKNTIYVPKSCESSKALQVIHERCHKNRMCRLFISPKTFRDDPCPGVRKFIEVMYKCRPDCLIDHADETIRSICAGKQNCSLKAEDRTFGNPGCKGKKHLKVAYNCVETALLLQPSRRPVEETIQTTSFPAWARGIDQSSQNSLWPHTYDSAGHTGPSDSSKLEMQSDEVPTNYKKETLTGDQEFVGFMSKWMSAHKYMTGNKDKLILYVSLSLAIGFLVFVTVIAGRFVITRLETRRNSNFNITPETEDQFFSDSDLEQYDPPDPLPPPPILNYTASMKRHDSDALPRAPISPGNELNHYFS</sequence>
<protein>
    <submittedName>
        <fullName evidence="4">Protein eva-1 C</fullName>
    </submittedName>
</protein>
<name>A0A8X6YIY0_9ARAC</name>
<dbReference type="OrthoDB" id="5970528at2759"/>
<dbReference type="Pfam" id="PF02140">
    <property type="entry name" value="SUEL_Lectin"/>
    <property type="match status" value="1"/>
</dbReference>
<dbReference type="PROSITE" id="PS50228">
    <property type="entry name" value="SUEL_LECTIN"/>
    <property type="match status" value="1"/>
</dbReference>
<evidence type="ECO:0000259" key="3">
    <source>
        <dbReference type="PROSITE" id="PS50228"/>
    </source>
</evidence>
<evidence type="ECO:0000256" key="2">
    <source>
        <dbReference type="SAM" id="Phobius"/>
    </source>
</evidence>
<evidence type="ECO:0000313" key="4">
    <source>
        <dbReference type="EMBL" id="GFY71806.1"/>
    </source>
</evidence>